<evidence type="ECO:0000256" key="2">
    <source>
        <dbReference type="ARBA" id="ARBA00022771"/>
    </source>
</evidence>
<gene>
    <name evidence="7" type="primary">LOC115211028</name>
</gene>
<dbReference type="Pfam" id="PF00583">
    <property type="entry name" value="Acetyltransf_1"/>
    <property type="match status" value="1"/>
</dbReference>
<dbReference type="AlphaFoldDB" id="A0A6P7SCG4"/>
<dbReference type="GO" id="GO:0004402">
    <property type="term" value="F:histone acetyltransferase activity"/>
    <property type="evidence" value="ECO:0007669"/>
    <property type="project" value="TreeGrafter"/>
</dbReference>
<dbReference type="GO" id="GO:0008270">
    <property type="term" value="F:zinc ion binding"/>
    <property type="evidence" value="ECO:0007669"/>
    <property type="project" value="UniProtKB-KW"/>
</dbReference>
<dbReference type="InterPro" id="IPR019786">
    <property type="entry name" value="Zinc_finger_PHD-type_CS"/>
</dbReference>
<feature type="domain" description="N-acetyltransferase" evidence="5">
    <location>
        <begin position="684"/>
        <end position="828"/>
    </location>
</feature>
<evidence type="ECO:0000259" key="5">
    <source>
        <dbReference type="PROSITE" id="PS51186"/>
    </source>
</evidence>
<keyword evidence="6" id="KW-1185">Reference proteome</keyword>
<dbReference type="InterPro" id="IPR019787">
    <property type="entry name" value="Znf_PHD-finger"/>
</dbReference>
<evidence type="ECO:0000256" key="4">
    <source>
        <dbReference type="SAM" id="MobiDB-lite"/>
    </source>
</evidence>
<reference evidence="7" key="1">
    <citation type="submission" date="2025-08" db="UniProtKB">
        <authorList>
            <consortium name="RefSeq"/>
        </authorList>
    </citation>
    <scope>IDENTIFICATION</scope>
</reference>
<feature type="compositionally biased region" description="Acidic residues" evidence="4">
    <location>
        <begin position="485"/>
        <end position="497"/>
    </location>
</feature>
<dbReference type="PANTHER" id="PTHR20916">
    <property type="entry name" value="CYSTEINE AND GLYCINE-RICH PROTEIN 2 BINDING PROTEIN"/>
    <property type="match status" value="1"/>
</dbReference>
<keyword evidence="2" id="KW-0863">Zinc-finger</keyword>
<dbReference type="KEGG" id="osn:115211028"/>
<evidence type="ECO:0000313" key="7">
    <source>
        <dbReference type="RefSeq" id="XP_029635738.1"/>
    </source>
</evidence>
<keyword evidence="3" id="KW-0862">Zinc</keyword>
<feature type="region of interest" description="Disordered" evidence="4">
    <location>
        <begin position="462"/>
        <end position="503"/>
    </location>
</feature>
<feature type="region of interest" description="Disordered" evidence="4">
    <location>
        <begin position="299"/>
        <end position="319"/>
    </location>
</feature>
<dbReference type="Gene3D" id="3.90.980.20">
    <property type="match status" value="1"/>
</dbReference>
<evidence type="ECO:0000256" key="1">
    <source>
        <dbReference type="ARBA" id="ARBA00022723"/>
    </source>
</evidence>
<dbReference type="Pfam" id="PF00628">
    <property type="entry name" value="PHD"/>
    <property type="match status" value="1"/>
</dbReference>
<dbReference type="SMART" id="SM00249">
    <property type="entry name" value="PHD"/>
    <property type="match status" value="1"/>
</dbReference>
<accession>A0A6P7SCG4</accession>
<dbReference type="InterPro" id="IPR011011">
    <property type="entry name" value="Znf_FYVE_PHD"/>
</dbReference>
<dbReference type="InterPro" id="IPR001965">
    <property type="entry name" value="Znf_PHD"/>
</dbReference>
<dbReference type="Gene3D" id="3.40.630.30">
    <property type="match status" value="1"/>
</dbReference>
<dbReference type="CDD" id="cd04301">
    <property type="entry name" value="NAT_SF"/>
    <property type="match status" value="1"/>
</dbReference>
<dbReference type="FunFam" id="3.40.630.30:FF:000013">
    <property type="entry name" value="cysteine-rich protein 2-binding protein-like"/>
    <property type="match status" value="1"/>
</dbReference>
<dbReference type="PROSITE" id="PS01359">
    <property type="entry name" value="ZF_PHD_1"/>
    <property type="match status" value="1"/>
</dbReference>
<evidence type="ECO:0000256" key="3">
    <source>
        <dbReference type="ARBA" id="ARBA00022833"/>
    </source>
</evidence>
<dbReference type="SUPFAM" id="SSF57903">
    <property type="entry name" value="FYVE/PHD zinc finger"/>
    <property type="match status" value="1"/>
</dbReference>
<dbReference type="Proteomes" id="UP000515154">
    <property type="component" value="Linkage group LG4"/>
</dbReference>
<keyword evidence="1" id="KW-0479">Metal-binding</keyword>
<dbReference type="PANTHER" id="PTHR20916:SF26">
    <property type="entry name" value="CYSTEINE-RICH PROTEIN 2-BINDING PROTEIN"/>
    <property type="match status" value="1"/>
</dbReference>
<dbReference type="PROSITE" id="PS51186">
    <property type="entry name" value="GNAT"/>
    <property type="match status" value="1"/>
</dbReference>
<protein>
    <submittedName>
        <fullName evidence="7">Cysteine-rich protein 2-binding protein-like</fullName>
    </submittedName>
</protein>
<dbReference type="InterPro" id="IPR000182">
    <property type="entry name" value="GNAT_dom"/>
</dbReference>
<name>A0A6P7SCG4_9MOLL</name>
<dbReference type="RefSeq" id="XP_029635738.1">
    <property type="nucleotide sequence ID" value="XM_029779878.2"/>
</dbReference>
<dbReference type="SUPFAM" id="SSF55729">
    <property type="entry name" value="Acyl-CoA N-acyltransferases (Nat)"/>
    <property type="match status" value="1"/>
</dbReference>
<sequence length="828" mass="94948">MMETVGKSPVKLNQCYCGGDANENEEMLTCTKCSLLFHPACLQNGRPSELLGDIFFEFTCSNCSPDNQELCQRVKLQWIHVVSLALYNLQFSGTGKMGYYRWKDHICAFIDKHWKFLFGNRKKTNLWHGTVAGILSTGCPNYFISGSKEIGESGWWKLAEGKMSFMNLESSWKNFRKRSKTPPVDVNLLPSGLRGRQKKSSLEVAIERKEKGVTFTKRKITNAEKTTKVSLAAVRSSSNINDIATTTFSGPSYNDLLTSNIQTKLDSLLNPIQIKSESSSYSHCTFDLTHYGELGNFMEQDEEEPPTENTKSESLEPQISMPFPPFLKDESDSDMEIDIGTFSPIPACSPSPTSPRLSPSLQEMFAVLDDKSNGPLFTRTSDSSVELSIPSLSVRDGKTTSTNELASININNNSNNKYFNFDFKTTNPPLGKVPKRELVNEPINTQNEIVPKLEPHEEIKELEESANDSVKREVNEDQEEKSNETEESEKEGEEEEVKEMSPEPKTIKFVPISLYHEKKLLSQLNHIADKSTLPVDLHRFRRKLLVRQMKREQGMPLFDLDAEVNYHLGLLNSSSIDKDYNQIHGVPSSYCHPADVRVLSRFLTHPEIYPPKSNKKQPLFINRLIGTEDDQLQCICSPYTTRWLKPFIMRDYETKPIKMRLLEEIQAYSHRDDPLWKPPPTYPIDYCYVRPQHIPSVNSLCQQFFWPGIDLSECLQYPDFSCVVLYRKIVIGFAFMVPDVKYNEAYISFLFTHPEWCRSGIASFLLYHLIQTCMGKDVTLHVSANNPAMLLYQKFGFKPEQFILDFYDKYYPADSRECKHAFFLRLRR</sequence>
<evidence type="ECO:0000313" key="6">
    <source>
        <dbReference type="Proteomes" id="UP000515154"/>
    </source>
</evidence>
<feature type="compositionally biased region" description="Basic and acidic residues" evidence="4">
    <location>
        <begin position="462"/>
        <end position="484"/>
    </location>
</feature>
<proteinExistence type="predicted"/>
<dbReference type="InterPro" id="IPR016181">
    <property type="entry name" value="Acyl_CoA_acyltransferase"/>
</dbReference>
<organism evidence="6 7">
    <name type="scientific">Octopus sinensis</name>
    <name type="common">East Asian common octopus</name>
    <dbReference type="NCBI Taxonomy" id="2607531"/>
    <lineage>
        <taxon>Eukaryota</taxon>
        <taxon>Metazoa</taxon>
        <taxon>Spiralia</taxon>
        <taxon>Lophotrochozoa</taxon>
        <taxon>Mollusca</taxon>
        <taxon>Cephalopoda</taxon>
        <taxon>Coleoidea</taxon>
        <taxon>Octopodiformes</taxon>
        <taxon>Octopoda</taxon>
        <taxon>Incirrata</taxon>
        <taxon>Octopodidae</taxon>
        <taxon>Octopus</taxon>
    </lineage>
</organism>